<dbReference type="InterPro" id="IPR013320">
    <property type="entry name" value="ConA-like_dom_sf"/>
</dbReference>
<dbReference type="InterPro" id="IPR001791">
    <property type="entry name" value="Laminin_G"/>
</dbReference>
<organism evidence="9 10">
    <name type="scientific">Salmo salar</name>
    <name type="common">Atlantic salmon</name>
    <dbReference type="NCBI Taxonomy" id="8030"/>
    <lineage>
        <taxon>Eukaryota</taxon>
        <taxon>Metazoa</taxon>
        <taxon>Chordata</taxon>
        <taxon>Craniata</taxon>
        <taxon>Vertebrata</taxon>
        <taxon>Euteleostomi</taxon>
        <taxon>Actinopterygii</taxon>
        <taxon>Neopterygii</taxon>
        <taxon>Teleostei</taxon>
        <taxon>Protacanthopterygii</taxon>
        <taxon>Salmoniformes</taxon>
        <taxon>Salmonidae</taxon>
        <taxon>Salmoninae</taxon>
        <taxon>Salmo</taxon>
    </lineage>
</organism>
<feature type="region of interest" description="Disordered" evidence="6">
    <location>
        <begin position="2329"/>
        <end position="2368"/>
    </location>
</feature>
<feature type="repeat" description="CSPG" evidence="5">
    <location>
        <begin position="1380"/>
        <end position="1471"/>
    </location>
</feature>
<feature type="compositionally biased region" description="Pro residues" evidence="6">
    <location>
        <begin position="2336"/>
        <end position="2348"/>
    </location>
</feature>
<feature type="repeat" description="CSPG" evidence="5">
    <location>
        <begin position="1263"/>
        <end position="1362"/>
    </location>
</feature>
<feature type="region of interest" description="Disordered" evidence="6">
    <location>
        <begin position="2238"/>
        <end position="2280"/>
    </location>
</feature>
<feature type="compositionally biased region" description="Basic residues" evidence="6">
    <location>
        <begin position="2241"/>
        <end position="2251"/>
    </location>
</feature>
<evidence type="ECO:0000256" key="5">
    <source>
        <dbReference type="PROSITE-ProRule" id="PRU01201"/>
    </source>
</evidence>
<evidence type="ECO:0000256" key="7">
    <source>
        <dbReference type="SAM" id="Phobius"/>
    </source>
</evidence>
<feature type="repeat" description="CSPG" evidence="5">
    <location>
        <begin position="575"/>
        <end position="668"/>
    </location>
</feature>
<evidence type="ECO:0000256" key="3">
    <source>
        <dbReference type="ARBA" id="ARBA00023180"/>
    </source>
</evidence>
<dbReference type="Pfam" id="PF16184">
    <property type="entry name" value="Cadherin_3"/>
    <property type="match status" value="14"/>
</dbReference>
<dbReference type="PROSITE" id="PS50025">
    <property type="entry name" value="LAM_G_DOMAIN"/>
    <property type="match status" value="2"/>
</dbReference>
<dbReference type="SMART" id="SM00282">
    <property type="entry name" value="LamG"/>
    <property type="match status" value="2"/>
</dbReference>
<dbReference type="PROSITE" id="PS51854">
    <property type="entry name" value="CSPG"/>
    <property type="match status" value="12"/>
</dbReference>
<keyword evidence="7" id="KW-0812">Transmembrane</keyword>
<dbReference type="GeneID" id="106585950"/>
<keyword evidence="3" id="KW-0325">Glycoprotein</keyword>
<evidence type="ECO:0000256" key="6">
    <source>
        <dbReference type="SAM" id="MobiDB-lite"/>
    </source>
</evidence>
<feature type="compositionally biased region" description="Polar residues" evidence="6">
    <location>
        <begin position="2253"/>
        <end position="2274"/>
    </location>
</feature>
<evidence type="ECO:0000313" key="10">
    <source>
        <dbReference type="RefSeq" id="XP_045562648.1"/>
    </source>
</evidence>
<feature type="repeat" description="CSPG" evidence="5">
    <location>
        <begin position="917"/>
        <end position="1011"/>
    </location>
</feature>
<keyword evidence="7" id="KW-0472">Membrane</keyword>
<feature type="compositionally biased region" description="Low complexity" evidence="6">
    <location>
        <begin position="2409"/>
        <end position="2425"/>
    </location>
</feature>
<feature type="compositionally biased region" description="Polar residues" evidence="6">
    <location>
        <begin position="407"/>
        <end position="430"/>
    </location>
</feature>
<dbReference type="SUPFAM" id="SSF49899">
    <property type="entry name" value="Concanavalin A-like lectins/glucanases"/>
    <property type="match status" value="2"/>
</dbReference>
<accession>A0ABM3DV12</accession>
<protein>
    <submittedName>
        <fullName evidence="10">Chondroitin sulfate proteoglycan 4</fullName>
    </submittedName>
</protein>
<evidence type="ECO:0000256" key="1">
    <source>
        <dbReference type="ARBA" id="ARBA00022729"/>
    </source>
</evidence>
<dbReference type="InterPro" id="IPR039005">
    <property type="entry name" value="CSPG_rpt"/>
</dbReference>
<feature type="domain" description="Laminin G" evidence="8">
    <location>
        <begin position="29"/>
        <end position="207"/>
    </location>
</feature>
<dbReference type="PANTHER" id="PTHR45739:SF12">
    <property type="entry name" value="CHONDROITIN SULFATE PROTEOGLYCAN 4-LIKE ISOFORM X2"/>
    <property type="match status" value="1"/>
</dbReference>
<reference evidence="10" key="1">
    <citation type="submission" date="2025-08" db="UniProtKB">
        <authorList>
            <consortium name="RefSeq"/>
        </authorList>
    </citation>
    <scope>IDENTIFICATION</scope>
</reference>
<dbReference type="CDD" id="cd11304">
    <property type="entry name" value="Cadherin_repeat"/>
    <property type="match status" value="1"/>
</dbReference>
<evidence type="ECO:0000259" key="8">
    <source>
        <dbReference type="PROSITE" id="PS50025"/>
    </source>
</evidence>
<dbReference type="Pfam" id="PF02210">
    <property type="entry name" value="Laminin_G_2"/>
    <property type="match status" value="2"/>
</dbReference>
<feature type="region of interest" description="Disordered" evidence="6">
    <location>
        <begin position="399"/>
        <end position="430"/>
    </location>
</feature>
<dbReference type="InterPro" id="IPR051561">
    <property type="entry name" value="FRAS1_ECM"/>
</dbReference>
<evidence type="ECO:0000256" key="4">
    <source>
        <dbReference type="PROSITE-ProRule" id="PRU00122"/>
    </source>
</evidence>
<dbReference type="PANTHER" id="PTHR45739">
    <property type="entry name" value="MATRIX PROTEIN, PUTATIVE-RELATED"/>
    <property type="match status" value="1"/>
</dbReference>
<keyword evidence="1" id="KW-0732">Signal</keyword>
<feature type="repeat" description="CSPG" evidence="5">
    <location>
        <begin position="685"/>
        <end position="783"/>
    </location>
</feature>
<feature type="compositionally biased region" description="Low complexity" evidence="6">
    <location>
        <begin position="2358"/>
        <end position="2368"/>
    </location>
</feature>
<proteinExistence type="predicted"/>
<feature type="transmembrane region" description="Helical" evidence="7">
    <location>
        <begin position="2302"/>
        <end position="2324"/>
    </location>
</feature>
<feature type="repeat" description="CSPG" evidence="5">
    <location>
        <begin position="1969"/>
        <end position="2058"/>
    </location>
</feature>
<dbReference type="CDD" id="cd00110">
    <property type="entry name" value="LamG"/>
    <property type="match status" value="2"/>
</dbReference>
<dbReference type="Proteomes" id="UP001652741">
    <property type="component" value="Chromosome ssa24"/>
</dbReference>
<feature type="domain" description="Laminin G" evidence="8">
    <location>
        <begin position="217"/>
        <end position="399"/>
    </location>
</feature>
<keyword evidence="7" id="KW-1133">Transmembrane helix</keyword>
<evidence type="ECO:0000313" key="9">
    <source>
        <dbReference type="Proteomes" id="UP001652741"/>
    </source>
</evidence>
<keyword evidence="2" id="KW-0677">Repeat</keyword>
<feature type="repeat" description="CSPG" evidence="5">
    <location>
        <begin position="1495"/>
        <end position="1585"/>
    </location>
</feature>
<evidence type="ECO:0000256" key="2">
    <source>
        <dbReference type="ARBA" id="ARBA00022737"/>
    </source>
</evidence>
<feature type="repeat" description="CSPG" evidence="5">
    <location>
        <begin position="1151"/>
        <end position="1241"/>
    </location>
</feature>
<feature type="repeat" description="CSPG" evidence="5">
    <location>
        <begin position="1602"/>
        <end position="1702"/>
    </location>
</feature>
<name>A0ABM3DV12_SALSA</name>
<feature type="repeat" description="CSPG" evidence="5">
    <location>
        <begin position="1727"/>
        <end position="1826"/>
    </location>
</feature>
<feature type="repeat" description="CSPG" evidence="5">
    <location>
        <begin position="449"/>
        <end position="544"/>
    </location>
</feature>
<feature type="repeat" description="CSPG" evidence="5">
    <location>
        <begin position="1860"/>
        <end position="1952"/>
    </location>
</feature>
<comment type="caution">
    <text evidence="4">Lacks conserved residue(s) required for the propagation of feature annotation.</text>
</comment>
<dbReference type="Gene3D" id="2.60.120.200">
    <property type="match status" value="2"/>
</dbReference>
<gene>
    <name evidence="10" type="primary">LOC106585950</name>
</gene>
<dbReference type="RefSeq" id="XP_045562648.1">
    <property type="nucleotide sequence ID" value="XM_045706692.1"/>
</dbReference>
<feature type="region of interest" description="Disordered" evidence="6">
    <location>
        <begin position="2406"/>
        <end position="2425"/>
    </location>
</feature>
<sequence>MENMKFPVRSTKKLCFYAALLVSLMSDLAMGASFYGDGYVQLKTVESSNRNSLRVRFRTSSPRGLLFLAAGHTDYLLVELNAGRLQVKLDLGYGERLLRSESSTQLNDLAWHTAELLHDRHNVTLTMDQYSHTSLRMPGHGSQKQDLTIQDGLYVGGSGGLDKLYLPNDLTGFRGCVDQAVFNENNMLSSLRPYAGFKNVYEVSLGCSPQFFAGEEDPVSFFSSRAYVSLPPWNVSHNQQEALFECVVHTSAKEGIVLYNSARQGDFVAVEIQEGLLVAIVVKGGTKTELKSLTFINDRNWHSVKMFFSPKTLQLTVDKETVKTSISSRSKGLQLRGSLFVGGIDDSTRSEVRKMGLVSVLGNRVRGGSFKGCLKDMKVNGVMMGLPNAVVTKDISVGCEPEKEPEPSTTMGPTTKPTVPNSRFDPTSVTPTPEFPMFTLARGLDKKFGANFVLLRNLVVSEGGRGSLESKHIKVHLDFKKLGVRQSQIMFRIQEQPVHGQIRLDVDQDQEENIFSMLDLWHGRVMYIHGGSEDPEDFFTFSIFSSSRKVVPTYLQGTRRYRYNITVTPTNDAPELSLPQGNLFVLMENSRKLLTKEVLKATDIDSNHTDLVFSILGNLNPDAGYLEVGDNPDTAVTTFSHSDLEEGKVNYVHTGVRNSRIVLRVSDGDKVSNTVVLRIMAIALEYKIANNTGLEIIQGEVAVISNKQLAIQTNAVNQVVDIRYDVVKPPQYGELQRLHSSGEWKPTGSFSQRLLEKERLRYLSTFQEIQTANATDYFKCKVTVAGRVDTELVFPVTVKWVHYNLVRNVMADINKVRKVTLDSHYLYATVDVVTLSEDDLRFRVLSSPKKGHLLLVNELLKKNSTFSQRNVTDLKVQYELVDRPYEDTSDTFKFQVFSKHAQSQSYDFHISIKADVNSVFIRNDKLSIMEGESKLITKDELFAETLSTKELYYTVTSSPKHGKLARINLSNSNASYDNILTFSNQDLLEERVMYIHDDTETTQDQFTFIASTSQESKSFVADDEVGSKEGTFNISIQLVNDEKPVRIVDKVFHVVRDGQRLLTLDDLCYHDADSDFSDGQLVYTRRGIPMGDLVLVNDTSLRLFQFTQKDLEEKRVLFLHRGVNSGRFVLFVSDGKHLVSTLLDVTAHDPFLSPGNNTGLLVQKGKEVTVTTGNFSVLTNLNVRDDSEVTYKVSEPPKNGWLYRHGNISVEFTQHDLKKGLVSYRHDDSKNLADWFSVTVKVQGHVLNARINVRVYLESHQRPPILQHNNTLLVEESKPVKIDESRLEVTHEDNLPSEIVFTVKVAPLHGFLRCFVEAEEQYVGTEQIPVQTFSQEDVNTGNIQYMQTTPSQVNDTFLLDVSNGVTEVNNIRISVDIIPHLIPLQVSNFTLREGGSKALTQEVLRVTNRHFSGLNFLYSLTEPSQNGYIEHSRYPGVPVLSFTRRQVEQELIYYIHDSSETLEDNFTVVANDTGLRKQSSPCTVYIQVTAVNDQHPVITANRVLRVWVGSVTEIRSEDLDAQDEDTPPEELQVIVTPPSNGHLALKSALATPLLNFTLQHIHLGQLLFVHSGAMSGGFNFQVNDGVNFAPRQIFSITASALVLSLEINRPLKVFPGSTTPITQEDLQAVTNDKSDTSNRTITFNVIRRPKLGRLVTVLADNFTVDVSSFTQTMVDQRKILYIQSLVASVGWSAMDSMTFSVSSPPASLENETFKMDISYENAGPDRKTLLLANTGAVVTEGDRIVIDKSKLDASNLMSKLPTPQRSSHEIWFQVKSLPQHGVIVVGERNLTVEKPNFSQYILNKYGITYRHDDSETLHDRFVFDTWLNPKGKPAQRPLDDSQVLEEWFNITVIPVNDQPPVLKTKAPSLSVVQGDTVALGPENLNVEDLDNPSEDIQYIVVSKPNNGYLALGGSLNESVVSFTQAQINSGKVYFVHDGSRASGVFYFSVSDGHHKPVYKLFNLEVTEITISLINNTGLALEQGQTSVVLTQESLVAETNGKNTTVHYRITAAPRYGKILRLDDQEVSQFEQEDLRTGSLFYHMTTLTSGQDSFEFTAFTSEANLTNQVVNITVKPLVRFGEGVRIPNGIVVKLNTGFLNATELASLSVSDPFFEVVSHPKYGKLVRGKPKAGKKTEPLESFSFQDVKKERLSFELNANMTGVQELNDSLVFILKAENVPPARGEFRFTVVPYDPSLVLTTKSPILTTSSPFSQPLNQTTVFGVGTALPSLSTSLLSTQRPSKNHQKFKGRNRWGNTNRNDSAGTDTNLGKTTLSKGDDNEISFVNTPVRVESYPQKTSNLTLVMLPLLAMLLLVIILVVLVLLLRRNRKRKQKPVTPKPPPSPSPSTPPVYNGQSQRTAAVPTVTVTPLSPSSPALDRLLPSANQGLVSNSTSLLLCSWNGVDPESSAQLTRTTPPTLQQNQYWV</sequence>
<keyword evidence="9" id="KW-1185">Reference proteome</keyword>